<dbReference type="Pfam" id="PF08765">
    <property type="entry name" value="Mor"/>
    <property type="match status" value="1"/>
</dbReference>
<dbReference type="SUPFAM" id="SSF46689">
    <property type="entry name" value="Homeodomain-like"/>
    <property type="match status" value="1"/>
</dbReference>
<dbReference type="Gene3D" id="1.10.10.60">
    <property type="entry name" value="Homeodomain-like"/>
    <property type="match status" value="1"/>
</dbReference>
<dbReference type="Proteomes" id="UP000014115">
    <property type="component" value="Unassembled WGS sequence"/>
</dbReference>
<evidence type="ECO:0000313" key="3">
    <source>
        <dbReference type="Proteomes" id="UP000014115"/>
    </source>
</evidence>
<dbReference type="EMBL" id="AMRG01000023">
    <property type="protein sequence ID" value="EKE79460.1"/>
    <property type="molecule type" value="Genomic_DNA"/>
</dbReference>
<dbReference type="PATRIC" id="fig|740709.3.peg.2593"/>
<evidence type="ECO:0000313" key="2">
    <source>
        <dbReference type="EMBL" id="EKE79460.1"/>
    </source>
</evidence>
<organism evidence="2 3">
    <name type="scientific">Idiomarina xiamenensis 10-D-4</name>
    <dbReference type="NCBI Taxonomy" id="740709"/>
    <lineage>
        <taxon>Bacteria</taxon>
        <taxon>Pseudomonadati</taxon>
        <taxon>Pseudomonadota</taxon>
        <taxon>Gammaproteobacteria</taxon>
        <taxon>Alteromonadales</taxon>
        <taxon>Idiomarinaceae</taxon>
        <taxon>Idiomarina</taxon>
    </lineage>
</organism>
<dbReference type="RefSeq" id="WP_008490002.1">
    <property type="nucleotide sequence ID" value="NZ_AMRG01000023.1"/>
</dbReference>
<accession>K2KPJ1</accession>
<comment type="caution">
    <text evidence="2">The sequence shown here is derived from an EMBL/GenBank/DDBJ whole genome shotgun (WGS) entry which is preliminary data.</text>
</comment>
<feature type="domain" description="Mor transcription activator" evidence="1">
    <location>
        <begin position="42"/>
        <end position="111"/>
    </location>
</feature>
<dbReference type="AlphaFoldDB" id="K2KPJ1"/>
<gene>
    <name evidence="2" type="ORF">A10D4_12869</name>
</gene>
<keyword evidence="3" id="KW-1185">Reference proteome</keyword>
<protein>
    <recommendedName>
        <fullName evidence="1">Mor transcription activator domain-containing protein</fullName>
    </recommendedName>
</protein>
<dbReference type="InterPro" id="IPR014875">
    <property type="entry name" value="Mor_transcription_activator"/>
</dbReference>
<dbReference type="STRING" id="740709.A10D4_12869"/>
<dbReference type="InterPro" id="IPR009057">
    <property type="entry name" value="Homeodomain-like_sf"/>
</dbReference>
<proteinExistence type="predicted"/>
<reference evidence="2 3" key="1">
    <citation type="journal article" date="2012" name="J. Bacteriol.">
        <title>Genome Sequence of Idiomarina xiamenensis Type Strain 10-D-4.</title>
        <authorList>
            <person name="Lai Q."/>
            <person name="Wang L."/>
            <person name="Wang W."/>
            <person name="Shao Z."/>
        </authorList>
    </citation>
    <scope>NUCLEOTIDE SEQUENCE [LARGE SCALE GENOMIC DNA]</scope>
    <source>
        <strain evidence="2 3">10-D-4</strain>
    </source>
</reference>
<name>K2KPJ1_9GAMM</name>
<sequence length="117" mass="13205">MAIVTNSVWERELIAIVGEAGLLKLEDAWGGTYIHIHVTPQPELVEVIGQGAAQALTDEYGSFDIYIPTKLKRMKRNIAIRRDGKNTGVTLEALAAKYRLSTRRIKDILRETYDYNT</sequence>
<evidence type="ECO:0000259" key="1">
    <source>
        <dbReference type="Pfam" id="PF08765"/>
    </source>
</evidence>